<dbReference type="GO" id="GO:0039706">
    <property type="term" value="F:co-receptor binding"/>
    <property type="evidence" value="ECO:0007669"/>
    <property type="project" value="TreeGrafter"/>
</dbReference>
<feature type="domain" description="Dickkopf-related protein 1/2/4 C-terminal subdomain 2" evidence="10">
    <location>
        <begin position="615"/>
        <end position="662"/>
    </location>
</feature>
<dbReference type="Gene3D" id="2.10.80.10">
    <property type="entry name" value="Lipase, subunit A"/>
    <property type="match status" value="1"/>
</dbReference>
<dbReference type="InterPro" id="IPR039863">
    <property type="entry name" value="DKK1-4"/>
</dbReference>
<dbReference type="InterPro" id="IPR048500">
    <property type="entry name" value="DIKK1/2/4_C-subdom1"/>
</dbReference>
<feature type="domain" description="Dickkopf N-terminal cysteine-rich" evidence="9">
    <location>
        <begin position="481"/>
        <end position="532"/>
    </location>
</feature>
<dbReference type="InterPro" id="IPR047302">
    <property type="entry name" value="Dkk2_Cys2"/>
</dbReference>
<dbReference type="Proteomes" id="UP001295444">
    <property type="component" value="Chromosome 06"/>
</dbReference>
<dbReference type="Pfam" id="PF21481">
    <property type="entry name" value="DIKK1-2-4_C-subdom1"/>
    <property type="match status" value="1"/>
</dbReference>
<dbReference type="Pfam" id="PF21479">
    <property type="entry name" value="DIKK1-2-4_C-subdom2"/>
    <property type="match status" value="1"/>
</dbReference>
<evidence type="ECO:0000256" key="6">
    <source>
        <dbReference type="ARBA" id="ARBA00022729"/>
    </source>
</evidence>
<evidence type="ECO:0000256" key="7">
    <source>
        <dbReference type="ARBA" id="ARBA00023157"/>
    </source>
</evidence>
<comment type="subcellular location">
    <subcellularLocation>
        <location evidence="1">Secreted</location>
    </subcellularLocation>
</comment>
<dbReference type="InterPro" id="IPR047303">
    <property type="entry name" value="Dkk2_Cys1"/>
</dbReference>
<sequence length="663" mass="73164">MSDRQDPAISAELKEWLFSTIAESIPKALAAYHERNPEVHPSTQQPSDSEDSHISDQDNAPRKRPWKGNSATAGKGKAPAKVIKQSKPYVLQDATDPTEGSTSRLSGHILSDYDPNYSDEDPMVNVPQDSSASEFVKETFLSQDHKSKVAVYESRSAFIVPIVIGASGTKSSDMFGSCQLGSASLCYVFPQLCLTSHKVSLPDNDGIMSAVTLTRSNEIGGYVCKHIFEVMLCIPDNNWVYIYLEIVIMSDRQDPAISAELKEWLFSTIAESIPKALAAYHERNPEVHPSTQQPSDSEDSHISDQDNAPRKRPWKGNSATAGKGKAPAKVIKQSKPYVSQDATDPLEGSTSRLSGHILSDYDPNYSDEDPMVNVPQDSSTSEFVKETFLSQDHKSKNDIVPLAFVGTHGDKMDKETSCCLLPLLAAVLLVESSQVDISRSKVNSIKSILVVQTPTLATNRSLIIHHGMSHKKGKTIGQPYPCVSDKECEVGKYCYSPHQAPSSCMICRRKKKRCHRDGMCCTGNRCNNGICIPVAETILTAHIPELEGRSKTPKKKGHVSNKDLGWQNLGKHHSKLPHIKGHEGDPCLRSSDCMEGFCCARHFWTKICKPVLHQGEVCTKLRKKGSHGLEIFQRCDCAKGLSCKVWKDATYSSKSRLHICQKI</sequence>
<accession>A0AAD1SL10</accession>
<feature type="region of interest" description="Disordered" evidence="8">
    <location>
        <begin position="32"/>
        <end position="108"/>
    </location>
</feature>
<proteinExistence type="inferred from homology"/>
<dbReference type="FunFam" id="2.10.80.10:FF:000001">
    <property type="entry name" value="Dickkopf WNT-signaling pathway inhibitor 2"/>
    <property type="match status" value="1"/>
</dbReference>
<feature type="domain" description="Dickkopf-related protein 1/2/4 C-terminal subdomain 1" evidence="11">
    <location>
        <begin position="583"/>
        <end position="612"/>
    </location>
</feature>
<dbReference type="InterPro" id="IPR006796">
    <property type="entry name" value="Dickkopf_N"/>
</dbReference>
<keyword evidence="4" id="KW-0964">Secreted</keyword>
<dbReference type="AlphaFoldDB" id="A0AAD1SL10"/>
<evidence type="ECO:0000256" key="5">
    <source>
        <dbReference type="ARBA" id="ARBA00022687"/>
    </source>
</evidence>
<evidence type="ECO:0000259" key="11">
    <source>
        <dbReference type="Pfam" id="PF21481"/>
    </source>
</evidence>
<evidence type="ECO:0000256" key="8">
    <source>
        <dbReference type="SAM" id="MobiDB-lite"/>
    </source>
</evidence>
<dbReference type="GO" id="GO:0090090">
    <property type="term" value="P:negative regulation of canonical Wnt signaling pathway"/>
    <property type="evidence" value="ECO:0007669"/>
    <property type="project" value="TreeGrafter"/>
</dbReference>
<reference evidence="12" key="1">
    <citation type="submission" date="2022-03" db="EMBL/GenBank/DDBJ databases">
        <authorList>
            <person name="Alioto T."/>
            <person name="Alioto T."/>
            <person name="Gomez Garrido J."/>
        </authorList>
    </citation>
    <scope>NUCLEOTIDE SEQUENCE</scope>
</reference>
<evidence type="ECO:0000256" key="3">
    <source>
        <dbReference type="ARBA" id="ARBA00022473"/>
    </source>
</evidence>
<keyword evidence="6" id="KW-0732">Signal</keyword>
<dbReference type="Pfam" id="PF04706">
    <property type="entry name" value="Dickkopf_N"/>
    <property type="match status" value="1"/>
</dbReference>
<evidence type="ECO:0000313" key="12">
    <source>
        <dbReference type="EMBL" id="CAH2300804.1"/>
    </source>
</evidence>
<protein>
    <submittedName>
        <fullName evidence="12">Dickkopf-related 2</fullName>
    </submittedName>
</protein>
<keyword evidence="13" id="KW-1185">Reference proteome</keyword>
<evidence type="ECO:0000259" key="10">
    <source>
        <dbReference type="Pfam" id="PF21479"/>
    </source>
</evidence>
<evidence type="ECO:0000313" key="13">
    <source>
        <dbReference type="Proteomes" id="UP001295444"/>
    </source>
</evidence>
<keyword evidence="7" id="KW-1015">Disulfide bond</keyword>
<dbReference type="CDD" id="cd23273">
    <property type="entry name" value="Dkk2_Cys2"/>
    <property type="match status" value="1"/>
</dbReference>
<evidence type="ECO:0000259" key="9">
    <source>
        <dbReference type="Pfam" id="PF04706"/>
    </source>
</evidence>
<dbReference type="InterPro" id="IPR048499">
    <property type="entry name" value="DIKK1/2/4_C-subdom2"/>
</dbReference>
<feature type="region of interest" description="Disordered" evidence="8">
    <location>
        <begin position="284"/>
        <end position="358"/>
    </location>
</feature>
<feature type="compositionally biased region" description="Basic and acidic residues" evidence="8">
    <location>
        <begin position="50"/>
        <end position="61"/>
    </location>
</feature>
<evidence type="ECO:0000256" key="4">
    <source>
        <dbReference type="ARBA" id="ARBA00022525"/>
    </source>
</evidence>
<comment type="similarity">
    <text evidence="2">Belongs to the dickkopf family.</text>
</comment>
<dbReference type="PANTHER" id="PTHR12113:SF12">
    <property type="entry name" value="DICKKOPF-RELATED PROTEIN 2"/>
    <property type="match status" value="1"/>
</dbReference>
<dbReference type="GO" id="GO:0016055">
    <property type="term" value="P:Wnt signaling pathway"/>
    <property type="evidence" value="ECO:0007669"/>
    <property type="project" value="UniProtKB-KW"/>
</dbReference>
<feature type="compositionally biased region" description="Basic and acidic residues" evidence="8">
    <location>
        <begin position="298"/>
        <end position="309"/>
    </location>
</feature>
<evidence type="ECO:0000256" key="2">
    <source>
        <dbReference type="ARBA" id="ARBA00010842"/>
    </source>
</evidence>
<keyword evidence="3" id="KW-0217">Developmental protein</keyword>
<dbReference type="EMBL" id="OW240917">
    <property type="protein sequence ID" value="CAH2300804.1"/>
    <property type="molecule type" value="Genomic_DNA"/>
</dbReference>
<keyword evidence="5" id="KW-0879">Wnt signaling pathway</keyword>
<organism evidence="12 13">
    <name type="scientific">Pelobates cultripes</name>
    <name type="common">Western spadefoot toad</name>
    <dbReference type="NCBI Taxonomy" id="61616"/>
    <lineage>
        <taxon>Eukaryota</taxon>
        <taxon>Metazoa</taxon>
        <taxon>Chordata</taxon>
        <taxon>Craniata</taxon>
        <taxon>Vertebrata</taxon>
        <taxon>Euteleostomi</taxon>
        <taxon>Amphibia</taxon>
        <taxon>Batrachia</taxon>
        <taxon>Anura</taxon>
        <taxon>Pelobatoidea</taxon>
        <taxon>Pelobatidae</taxon>
        <taxon>Pelobates</taxon>
    </lineage>
</organism>
<dbReference type="GO" id="GO:0005615">
    <property type="term" value="C:extracellular space"/>
    <property type="evidence" value="ECO:0007669"/>
    <property type="project" value="TreeGrafter"/>
</dbReference>
<feature type="compositionally biased region" description="Polar residues" evidence="8">
    <location>
        <begin position="336"/>
        <end position="353"/>
    </location>
</feature>
<gene>
    <name evidence="12" type="ORF">PECUL_23A060861</name>
</gene>
<dbReference type="GO" id="GO:0048019">
    <property type="term" value="F:receptor antagonist activity"/>
    <property type="evidence" value="ECO:0007669"/>
    <property type="project" value="TreeGrafter"/>
</dbReference>
<name>A0AAD1SL10_PELCU</name>
<evidence type="ECO:0000256" key="1">
    <source>
        <dbReference type="ARBA" id="ARBA00004613"/>
    </source>
</evidence>
<dbReference type="PANTHER" id="PTHR12113">
    <property type="entry name" value="DICKKOPF3-LIKE 3"/>
    <property type="match status" value="1"/>
</dbReference>
<dbReference type="CDD" id="cd23015">
    <property type="entry name" value="Dkk2_Cys1"/>
    <property type="match status" value="1"/>
</dbReference>